<evidence type="ECO:0000313" key="3">
    <source>
        <dbReference type="EMBL" id="CAB4892149.1"/>
    </source>
</evidence>
<dbReference type="Gene3D" id="3.90.226.10">
    <property type="entry name" value="2-enoyl-CoA Hydratase, Chain A, domain 1"/>
    <property type="match status" value="2"/>
</dbReference>
<dbReference type="InterPro" id="IPR011762">
    <property type="entry name" value="COA_CT_N"/>
</dbReference>
<feature type="domain" description="CoA carboxyltransferase N-terminal" evidence="1">
    <location>
        <begin position="1"/>
        <end position="206"/>
    </location>
</feature>
<dbReference type="GO" id="GO:0004658">
    <property type="term" value="F:propionyl-CoA carboxylase activity"/>
    <property type="evidence" value="ECO:0007669"/>
    <property type="project" value="TreeGrafter"/>
</dbReference>
<dbReference type="PANTHER" id="PTHR43842">
    <property type="entry name" value="PROPIONYL-COA CARBOXYLASE BETA CHAIN"/>
    <property type="match status" value="1"/>
</dbReference>
<dbReference type="PROSITE" id="PS50989">
    <property type="entry name" value="COA_CT_CTER"/>
    <property type="match status" value="1"/>
</dbReference>
<evidence type="ECO:0000259" key="1">
    <source>
        <dbReference type="PROSITE" id="PS50980"/>
    </source>
</evidence>
<dbReference type="InterPro" id="IPR051047">
    <property type="entry name" value="AccD/PCCB"/>
</dbReference>
<dbReference type="PROSITE" id="PS50980">
    <property type="entry name" value="COA_CT_NTER"/>
    <property type="match status" value="1"/>
</dbReference>
<evidence type="ECO:0000259" key="2">
    <source>
        <dbReference type="PROSITE" id="PS50989"/>
    </source>
</evidence>
<dbReference type="InterPro" id="IPR011763">
    <property type="entry name" value="COA_CT_C"/>
</dbReference>
<accession>A0A6J7KK21</accession>
<dbReference type="Pfam" id="PF01039">
    <property type="entry name" value="Carboxyl_trans"/>
    <property type="match status" value="1"/>
</dbReference>
<gene>
    <name evidence="3" type="ORF">UFOPK3573_00175</name>
    <name evidence="4" type="ORF">UFOPK3879_00147</name>
</gene>
<feature type="domain" description="CoA carboxyltransferase C-terminal" evidence="2">
    <location>
        <begin position="206"/>
        <end position="453"/>
    </location>
</feature>
<proteinExistence type="predicted"/>
<dbReference type="PANTHER" id="PTHR43842:SF2">
    <property type="entry name" value="PROPIONYL-COA CARBOXYLASE BETA CHAIN, MITOCHONDRIAL"/>
    <property type="match status" value="1"/>
</dbReference>
<reference evidence="4" key="1">
    <citation type="submission" date="2020-05" db="EMBL/GenBank/DDBJ databases">
        <authorList>
            <person name="Chiriac C."/>
            <person name="Salcher M."/>
            <person name="Ghai R."/>
            <person name="Kavagutti S V."/>
        </authorList>
    </citation>
    <scope>NUCLEOTIDE SEQUENCE</scope>
</reference>
<dbReference type="InterPro" id="IPR029045">
    <property type="entry name" value="ClpP/crotonase-like_dom_sf"/>
</dbReference>
<dbReference type="AlphaFoldDB" id="A0A6J7KK21"/>
<organism evidence="4">
    <name type="scientific">freshwater metagenome</name>
    <dbReference type="NCBI Taxonomy" id="449393"/>
    <lineage>
        <taxon>unclassified sequences</taxon>
        <taxon>metagenomes</taxon>
        <taxon>ecological metagenomes</taxon>
    </lineage>
</organism>
<dbReference type="EMBL" id="CAFBNR010000004">
    <property type="protein sequence ID" value="CAB4954244.1"/>
    <property type="molecule type" value="Genomic_DNA"/>
</dbReference>
<evidence type="ECO:0000313" key="4">
    <source>
        <dbReference type="EMBL" id="CAB4954244.1"/>
    </source>
</evidence>
<dbReference type="SUPFAM" id="SSF52096">
    <property type="entry name" value="ClpP/crotonase"/>
    <property type="match status" value="2"/>
</dbReference>
<protein>
    <submittedName>
        <fullName evidence="4">Unannotated protein</fullName>
    </submittedName>
</protein>
<name>A0A6J7KK21_9ZZZZ</name>
<dbReference type="InterPro" id="IPR034733">
    <property type="entry name" value="AcCoA_carboxyl_beta"/>
</dbReference>
<sequence length="457" mass="48805">MNRLNNKISTPVQLQQSVKGAVSAEVRLLNDSQRTVVWVEIDPTVHYGALSAEASGVIANAATTALNQRLPLVLSMASSGADILGGIDALFGWGQAARRVAMCSGIVPIFTIVTGPAVSGPALLIGLSDFVIMTKDSYAFVSGPTMVAEFTGITMTNEELGGTDAHSRQSGVASLVVADVENALIALEQLLSFIPDNVDNVAPHIATNDPADRLTPEAGAIIPDTATGSYDVRKVIRAIADDADMLEVRESWAANVITAFITIDGESVGVVANQPMVLAGTLDIPASQKAARFVSFCDAFNIPLLTLVDTPGFYPGKDLEWRGMIRHGGQLVFAYARATVPRVCVILRKSYGGAYIVMDSKGMGNDLCMAWPSAELAVMGAGQAAAILQRRATPEERAVFEADYTERLLNPYVAAERGYIDAVINPAETRREISAAFTMLRDKRERLPSRKHDNSPL</sequence>
<dbReference type="EMBL" id="CAFBMJ010000006">
    <property type="protein sequence ID" value="CAB4892149.1"/>
    <property type="molecule type" value="Genomic_DNA"/>
</dbReference>